<protein>
    <submittedName>
        <fullName evidence="3">Transmembrane protein 223</fullName>
    </submittedName>
</protein>
<keyword evidence="2" id="KW-1133">Transmembrane helix</keyword>
<feature type="region of interest" description="Disordered" evidence="1">
    <location>
        <begin position="248"/>
        <end position="276"/>
    </location>
</feature>
<organism evidence="3 4">
    <name type="scientific">Anser brachyrhynchus</name>
    <name type="common">Pink-footed goose</name>
    <dbReference type="NCBI Taxonomy" id="132585"/>
    <lineage>
        <taxon>Eukaryota</taxon>
        <taxon>Metazoa</taxon>
        <taxon>Chordata</taxon>
        <taxon>Craniata</taxon>
        <taxon>Vertebrata</taxon>
        <taxon>Euteleostomi</taxon>
        <taxon>Archelosauria</taxon>
        <taxon>Archosauria</taxon>
        <taxon>Dinosauria</taxon>
        <taxon>Saurischia</taxon>
        <taxon>Theropoda</taxon>
        <taxon>Coelurosauria</taxon>
        <taxon>Aves</taxon>
        <taxon>Neognathae</taxon>
        <taxon>Galloanserae</taxon>
        <taxon>Anseriformes</taxon>
        <taxon>Anatidae</taxon>
        <taxon>Anserinae</taxon>
        <taxon>Anser</taxon>
    </lineage>
</organism>
<name>A0A8B9CUN7_9AVES</name>
<accession>A0A8B9CUN7</accession>
<dbReference type="Pfam" id="PF06979">
    <property type="entry name" value="TMEM70"/>
    <property type="match status" value="1"/>
</dbReference>
<feature type="compositionally biased region" description="Pro residues" evidence="1">
    <location>
        <begin position="62"/>
        <end position="87"/>
    </location>
</feature>
<keyword evidence="2" id="KW-0472">Membrane</keyword>
<feature type="transmembrane region" description="Helical" evidence="2">
    <location>
        <begin position="103"/>
        <end position="125"/>
    </location>
</feature>
<feature type="compositionally biased region" description="Low complexity" evidence="1">
    <location>
        <begin position="253"/>
        <end position="262"/>
    </location>
</feature>
<dbReference type="PANTHER" id="PTHR14549:SF2">
    <property type="entry name" value="TRANSMEMBRANE PROTEIN 223"/>
    <property type="match status" value="1"/>
</dbReference>
<evidence type="ECO:0000313" key="4">
    <source>
        <dbReference type="Proteomes" id="UP000694426"/>
    </source>
</evidence>
<dbReference type="GO" id="GO:0097177">
    <property type="term" value="F:mitochondrial ribosome binding"/>
    <property type="evidence" value="ECO:0007669"/>
    <property type="project" value="Ensembl"/>
</dbReference>
<reference evidence="3" key="2">
    <citation type="submission" date="2025-09" db="UniProtKB">
        <authorList>
            <consortium name="Ensembl"/>
        </authorList>
    </citation>
    <scope>IDENTIFICATION</scope>
</reference>
<evidence type="ECO:0000256" key="1">
    <source>
        <dbReference type="SAM" id="MobiDB-lite"/>
    </source>
</evidence>
<feature type="region of interest" description="Disordered" evidence="1">
    <location>
        <begin position="62"/>
        <end position="97"/>
    </location>
</feature>
<proteinExistence type="predicted"/>
<keyword evidence="4" id="KW-1185">Reference proteome</keyword>
<dbReference type="InterPro" id="IPR026100">
    <property type="entry name" value="Tmem223"/>
</dbReference>
<dbReference type="InterPro" id="IPR045325">
    <property type="entry name" value="TMEM70/TMEM186/TMEM223"/>
</dbReference>
<feature type="transmembrane region" description="Helical" evidence="2">
    <location>
        <begin position="32"/>
        <end position="55"/>
    </location>
</feature>
<dbReference type="GO" id="GO:0005743">
    <property type="term" value="C:mitochondrial inner membrane"/>
    <property type="evidence" value="ECO:0007669"/>
    <property type="project" value="Ensembl"/>
</dbReference>
<evidence type="ECO:0000313" key="3">
    <source>
        <dbReference type="Ensembl" id="ENSABRP00000025459.1"/>
    </source>
</evidence>
<dbReference type="GeneTree" id="ENSGT00390000012589"/>
<dbReference type="GO" id="GO:0033617">
    <property type="term" value="P:mitochondrial respiratory chain complex IV assembly"/>
    <property type="evidence" value="ECO:0007669"/>
    <property type="project" value="Ensembl"/>
</dbReference>
<dbReference type="PANTHER" id="PTHR14549">
    <property type="entry name" value="TRANSMEMBRANE PROTEIN 223"/>
    <property type="match status" value="1"/>
</dbReference>
<keyword evidence="2" id="KW-0812">Transmembrane</keyword>
<sequence>MAAAAAARAAALELEAAVPRDVTLFRHERGPFFRLVGLFCVGQGCFWAGLAHFAFTALRPAPAPSPAPSPGPAPDPDPGPAPGPAPGPGADDPLRPRDHKWRLGFTASCLTLGSLIVAAGCVFPLRAVRQVTLLRGGAAVAISTHGPLGLGRGPSFTVPLRHVSCRAHRSEVPAMIPLKVKGRPFFFLLDKRGQLYNARLFDITVGAYRARGAGWHGPPGEPCPAAPPSLTSSPPQVLPGHRCGCSAASATPQGHRGAAGSAGRQGGHLWSLWPPP</sequence>
<dbReference type="Proteomes" id="UP000694426">
    <property type="component" value="Unplaced"/>
</dbReference>
<gene>
    <name evidence="3" type="primary">TMEM223</name>
</gene>
<dbReference type="Ensembl" id="ENSABRT00000035663.1">
    <property type="protein sequence ID" value="ENSABRP00000025459.1"/>
    <property type="gene ID" value="ENSABRG00000021351.1"/>
</dbReference>
<dbReference type="AlphaFoldDB" id="A0A8B9CUN7"/>
<evidence type="ECO:0000256" key="2">
    <source>
        <dbReference type="SAM" id="Phobius"/>
    </source>
</evidence>
<dbReference type="GO" id="GO:0007399">
    <property type="term" value="P:nervous system development"/>
    <property type="evidence" value="ECO:0007669"/>
    <property type="project" value="TreeGrafter"/>
</dbReference>
<reference evidence="3" key="1">
    <citation type="submission" date="2025-08" db="UniProtKB">
        <authorList>
            <consortium name="Ensembl"/>
        </authorList>
    </citation>
    <scope>IDENTIFICATION</scope>
</reference>